<dbReference type="RefSeq" id="XP_060352843.1">
    <property type="nucleotide sequence ID" value="XM_060488637.1"/>
</dbReference>
<accession>A0ABQ9SW34</accession>
<dbReference type="PANTHER" id="PTHR47843">
    <property type="entry name" value="BTB DOMAIN-CONTAINING PROTEIN-RELATED"/>
    <property type="match status" value="1"/>
</dbReference>
<sequence>MPPMVTKRDIDVAEILKSRIIKFIVGDDEVEYNVHEAAISGLSGPLRALVTNGMKESMEGIVVWDEVEPEVFSQLIEYAYGRELLIPDHNERYGTINDIDLWGTVDDDADDYYDYGGAYYKVRPSLEYSIVTEHLMKCKDGKSTLALRRGPDRFVEMPKRADLDSVDFHVFHFHSEDYLVAHARLYCLADRYAITQLAWLCVEKLQRILYEHPTTESFNESICKLLLFVWPRTLPEDGLRSLLIDFVLMNLSNALTRNTTKFGHVLDEITEIAVAILRSAPRNYWRRLDSRI</sequence>
<evidence type="ECO:0000313" key="3">
    <source>
        <dbReference type="Proteomes" id="UP001241169"/>
    </source>
</evidence>
<organism evidence="2 3">
    <name type="scientific">Colletotrichum paranaense</name>
    <dbReference type="NCBI Taxonomy" id="1914294"/>
    <lineage>
        <taxon>Eukaryota</taxon>
        <taxon>Fungi</taxon>
        <taxon>Dikarya</taxon>
        <taxon>Ascomycota</taxon>
        <taxon>Pezizomycotina</taxon>
        <taxon>Sordariomycetes</taxon>
        <taxon>Hypocreomycetidae</taxon>
        <taxon>Glomerellales</taxon>
        <taxon>Glomerellaceae</taxon>
        <taxon>Colletotrichum</taxon>
        <taxon>Colletotrichum acutatum species complex</taxon>
    </lineage>
</organism>
<comment type="caution">
    <text evidence="2">The sequence shown here is derived from an EMBL/GenBank/DDBJ whole genome shotgun (WGS) entry which is preliminary data.</text>
</comment>
<dbReference type="PROSITE" id="PS50097">
    <property type="entry name" value="BTB"/>
    <property type="match status" value="1"/>
</dbReference>
<dbReference type="SUPFAM" id="SSF54695">
    <property type="entry name" value="POZ domain"/>
    <property type="match status" value="1"/>
</dbReference>
<protein>
    <recommendedName>
        <fullName evidence="1">BTB domain-containing protein</fullName>
    </recommendedName>
</protein>
<keyword evidence="3" id="KW-1185">Reference proteome</keyword>
<dbReference type="InterPro" id="IPR000210">
    <property type="entry name" value="BTB/POZ_dom"/>
</dbReference>
<name>A0ABQ9SW34_9PEZI</name>
<reference evidence="2 3" key="1">
    <citation type="submission" date="2016-10" db="EMBL/GenBank/DDBJ databases">
        <title>The genome sequence of Colletotrichum fioriniae PJ7.</title>
        <authorList>
            <person name="Baroncelli R."/>
        </authorList>
    </citation>
    <scope>NUCLEOTIDE SEQUENCE [LARGE SCALE GENOMIC DNA]</scope>
    <source>
        <strain evidence="2 3">IMI 384185</strain>
    </source>
</reference>
<dbReference type="Gene3D" id="3.30.710.10">
    <property type="entry name" value="Potassium Channel Kv1.1, Chain A"/>
    <property type="match status" value="1"/>
</dbReference>
<proteinExistence type="predicted"/>
<evidence type="ECO:0000259" key="1">
    <source>
        <dbReference type="PROSITE" id="PS50097"/>
    </source>
</evidence>
<dbReference type="GeneID" id="85372536"/>
<dbReference type="EMBL" id="MOPA01000003">
    <property type="protein sequence ID" value="KAK1543723.1"/>
    <property type="molecule type" value="Genomic_DNA"/>
</dbReference>
<dbReference type="Proteomes" id="UP001241169">
    <property type="component" value="Unassembled WGS sequence"/>
</dbReference>
<dbReference type="Pfam" id="PF00651">
    <property type="entry name" value="BTB"/>
    <property type="match status" value="1"/>
</dbReference>
<dbReference type="InterPro" id="IPR011333">
    <property type="entry name" value="SKP1/BTB/POZ_sf"/>
</dbReference>
<feature type="domain" description="BTB" evidence="1">
    <location>
        <begin position="19"/>
        <end position="88"/>
    </location>
</feature>
<gene>
    <name evidence="2" type="ORF">CPAR01_04356</name>
</gene>
<evidence type="ECO:0000313" key="2">
    <source>
        <dbReference type="EMBL" id="KAK1543723.1"/>
    </source>
</evidence>